<proteinExistence type="predicted"/>
<evidence type="ECO:0000313" key="1">
    <source>
        <dbReference type="EMBL" id="ALB29873.1"/>
    </source>
</evidence>
<gene>
    <name evidence="1" type="ORF">JP39_11195</name>
</gene>
<keyword evidence="2" id="KW-1185">Reference proteome</keyword>
<evidence type="ECO:0000313" key="2">
    <source>
        <dbReference type="Proteomes" id="UP000061546"/>
    </source>
</evidence>
<organism evidence="1 2">
    <name type="scientific">Companilactobacillus heilongjiangensis</name>
    <dbReference type="NCBI Taxonomy" id="1074467"/>
    <lineage>
        <taxon>Bacteria</taxon>
        <taxon>Bacillati</taxon>
        <taxon>Bacillota</taxon>
        <taxon>Bacilli</taxon>
        <taxon>Lactobacillales</taxon>
        <taxon>Lactobacillaceae</taxon>
        <taxon>Companilactobacillus</taxon>
    </lineage>
</organism>
<dbReference type="KEGG" id="lhi:JP39_11195"/>
<dbReference type="EMBL" id="CP012559">
    <property type="protein sequence ID" value="ALB29873.1"/>
    <property type="molecule type" value="Genomic_DNA"/>
</dbReference>
<dbReference type="Proteomes" id="UP000061546">
    <property type="component" value="Chromosome"/>
</dbReference>
<name>A0A0K2LFB0_9LACO</name>
<sequence>MILIKFAQEMEFVYILPPPVVSNIVRCGDRSEPEYGLEPRLEALPWFGKSPSSSRGVMAEAITPPPLLDYITDNLRLGFFVFDRIMNNL</sequence>
<reference evidence="1 2" key="1">
    <citation type="submission" date="2015-08" db="EMBL/GenBank/DDBJ databases">
        <title>Genomic sequence of Lactobacillus heilongjiangensis DSM 28069, isolated from Chinese traditional pickle.</title>
        <authorList>
            <person name="Jiang X."/>
            <person name="Zheng B."/>
            <person name="Cheng H."/>
        </authorList>
    </citation>
    <scope>NUCLEOTIDE SEQUENCE [LARGE SCALE GENOMIC DNA]</scope>
    <source>
        <strain evidence="1 2">DSM 28069</strain>
    </source>
</reference>
<dbReference type="AlphaFoldDB" id="A0A0K2LFB0"/>
<protein>
    <submittedName>
        <fullName evidence="1">Uncharacterized protein</fullName>
    </submittedName>
</protein>
<accession>A0A0K2LFB0</accession>